<dbReference type="Gene3D" id="1.25.40.20">
    <property type="entry name" value="Ankyrin repeat-containing domain"/>
    <property type="match status" value="1"/>
</dbReference>
<dbReference type="PANTHER" id="PTHR46224:SF20">
    <property type="entry name" value="OS02G0491900 PROTEIN"/>
    <property type="match status" value="1"/>
</dbReference>
<proteinExistence type="predicted"/>
<dbReference type="InterPro" id="IPR051616">
    <property type="entry name" value="Cul2-RING_E3_ligase_SR"/>
</dbReference>
<dbReference type="SUPFAM" id="SSF48403">
    <property type="entry name" value="Ankyrin repeat"/>
    <property type="match status" value="1"/>
</dbReference>
<dbReference type="Pfam" id="PF00023">
    <property type="entry name" value="Ank"/>
    <property type="match status" value="1"/>
</dbReference>
<dbReference type="PROSITE" id="PS50088">
    <property type="entry name" value="ANK_REPEAT"/>
    <property type="match status" value="1"/>
</dbReference>
<dbReference type="EMBL" id="SPHZ02000010">
    <property type="protein sequence ID" value="KAF0895764.1"/>
    <property type="molecule type" value="Genomic_DNA"/>
</dbReference>
<dbReference type="PANTHER" id="PTHR46224">
    <property type="entry name" value="ANKYRIN REPEAT FAMILY PROTEIN"/>
    <property type="match status" value="1"/>
</dbReference>
<sequence length="254" mass="27602">MARALDEGDDRLADKVGAVRDSNGVGALHLAAARGSLPVCQYLLEELRVDVNAVEFELRLAFCFDLPGSGWFSQICGNKNCVLVSLTGETALTFAINSGNADMVRYLLDHGADTEKLNNDGLTALHFAAGEEVAACCGARKDVEILFPVTSCIPSVHDWTVDGIISYVMSLPEVKEDDFCAAMLDMGKFQGREAVKNKDYLGATNIYTADYKKACSAFLDGLMLQPENIEMKNALREALQSLKMSDSLDMEPLD</sequence>
<comment type="caution">
    <text evidence="2">The sequence shown here is derived from an EMBL/GenBank/DDBJ whole genome shotgun (WGS) entry which is preliminary data.</text>
</comment>
<reference evidence="2 3" key="1">
    <citation type="submission" date="2019-11" db="EMBL/GenBank/DDBJ databases">
        <title>Whole genome sequence of Oryza granulata.</title>
        <authorList>
            <person name="Li W."/>
        </authorList>
    </citation>
    <scope>NUCLEOTIDE SEQUENCE [LARGE SCALE GENOMIC DNA]</scope>
    <source>
        <strain evidence="3">cv. Menghai</strain>
        <tissue evidence="2">Leaf</tissue>
    </source>
</reference>
<dbReference type="InterPro" id="IPR036770">
    <property type="entry name" value="Ankyrin_rpt-contain_sf"/>
</dbReference>
<organism evidence="2 3">
    <name type="scientific">Oryza meyeriana var. granulata</name>
    <dbReference type="NCBI Taxonomy" id="110450"/>
    <lineage>
        <taxon>Eukaryota</taxon>
        <taxon>Viridiplantae</taxon>
        <taxon>Streptophyta</taxon>
        <taxon>Embryophyta</taxon>
        <taxon>Tracheophyta</taxon>
        <taxon>Spermatophyta</taxon>
        <taxon>Magnoliopsida</taxon>
        <taxon>Liliopsida</taxon>
        <taxon>Poales</taxon>
        <taxon>Poaceae</taxon>
        <taxon>BOP clade</taxon>
        <taxon>Oryzoideae</taxon>
        <taxon>Oryzeae</taxon>
        <taxon>Oryzinae</taxon>
        <taxon>Oryza</taxon>
        <taxon>Oryza meyeriana</taxon>
    </lineage>
</organism>
<dbReference type="PROSITE" id="PS50297">
    <property type="entry name" value="ANK_REP_REGION"/>
    <property type="match status" value="1"/>
</dbReference>
<protein>
    <submittedName>
        <fullName evidence="2">Uncharacterized protein</fullName>
    </submittedName>
</protein>
<dbReference type="AlphaFoldDB" id="A0A6G1C7I9"/>
<evidence type="ECO:0000313" key="3">
    <source>
        <dbReference type="Proteomes" id="UP000479710"/>
    </source>
</evidence>
<dbReference type="Proteomes" id="UP000479710">
    <property type="component" value="Unassembled WGS sequence"/>
</dbReference>
<keyword evidence="3" id="KW-1185">Reference proteome</keyword>
<dbReference type="Pfam" id="PF12796">
    <property type="entry name" value="Ank_2"/>
    <property type="match status" value="1"/>
</dbReference>
<feature type="repeat" description="ANK" evidence="1">
    <location>
        <begin position="87"/>
        <end position="119"/>
    </location>
</feature>
<name>A0A6G1C7I9_9ORYZ</name>
<dbReference type="OrthoDB" id="687667at2759"/>
<evidence type="ECO:0000313" key="2">
    <source>
        <dbReference type="EMBL" id="KAF0895764.1"/>
    </source>
</evidence>
<keyword evidence="1" id="KW-0040">ANK repeat</keyword>
<evidence type="ECO:0000256" key="1">
    <source>
        <dbReference type="PROSITE-ProRule" id="PRU00023"/>
    </source>
</evidence>
<accession>A0A6G1C7I9</accession>
<dbReference type="InterPro" id="IPR002110">
    <property type="entry name" value="Ankyrin_rpt"/>
</dbReference>
<dbReference type="SMART" id="SM00248">
    <property type="entry name" value="ANK"/>
    <property type="match status" value="3"/>
</dbReference>
<gene>
    <name evidence="2" type="ORF">E2562_014371</name>
</gene>